<protein>
    <submittedName>
        <fullName evidence="3">Alpha/beta fold hydrolase</fullName>
    </submittedName>
</protein>
<dbReference type="EMBL" id="SJJR01000001">
    <property type="protein sequence ID" value="TCC00224.1"/>
    <property type="molecule type" value="Genomic_DNA"/>
</dbReference>
<evidence type="ECO:0000256" key="1">
    <source>
        <dbReference type="SAM" id="MobiDB-lite"/>
    </source>
</evidence>
<organism evidence="3 4">
    <name type="scientific">Micromonospora zingiberis</name>
    <dbReference type="NCBI Taxonomy" id="2053011"/>
    <lineage>
        <taxon>Bacteria</taxon>
        <taxon>Bacillati</taxon>
        <taxon>Actinomycetota</taxon>
        <taxon>Actinomycetes</taxon>
        <taxon>Micromonosporales</taxon>
        <taxon>Micromonosporaceae</taxon>
        <taxon>Micromonospora</taxon>
    </lineage>
</organism>
<dbReference type="GO" id="GO:0016787">
    <property type="term" value="F:hydrolase activity"/>
    <property type="evidence" value="ECO:0007669"/>
    <property type="project" value="UniProtKB-KW"/>
</dbReference>
<keyword evidence="4" id="KW-1185">Reference proteome</keyword>
<comment type="caution">
    <text evidence="3">The sequence shown here is derived from an EMBL/GenBank/DDBJ whole genome shotgun (WGS) entry which is preliminary data.</text>
</comment>
<dbReference type="PANTHER" id="PTHR43689:SF8">
    <property type="entry name" value="ALPHA_BETA-HYDROLASES SUPERFAMILY PROTEIN"/>
    <property type="match status" value="1"/>
</dbReference>
<accession>A0A4R0GU72</accession>
<dbReference type="SUPFAM" id="SSF53474">
    <property type="entry name" value="alpha/beta-Hydrolases"/>
    <property type="match status" value="1"/>
</dbReference>
<evidence type="ECO:0000313" key="3">
    <source>
        <dbReference type="EMBL" id="TCC00224.1"/>
    </source>
</evidence>
<proteinExistence type="predicted"/>
<dbReference type="AlphaFoldDB" id="A0A4R0GU72"/>
<dbReference type="InterPro" id="IPR029058">
    <property type="entry name" value="AB_hydrolase_fold"/>
</dbReference>
<dbReference type="PRINTS" id="PR00412">
    <property type="entry name" value="EPOXHYDRLASE"/>
</dbReference>
<name>A0A4R0GU72_9ACTN</name>
<dbReference type="PRINTS" id="PR00111">
    <property type="entry name" value="ABHYDROLASE"/>
</dbReference>
<dbReference type="Proteomes" id="UP000292274">
    <property type="component" value="Unassembled WGS sequence"/>
</dbReference>
<sequence>MSGPLRFRHLTVDGRRVHHRVDGAGPPVVLLHGIGRTLRDFTEQHELLAGRYRVHSVDLPGHGGSMPMAQPHTLPALARFVGRYLDAAGVDGPVHLVGNSLGGAIAMRFAVAEPTQVASLTLVASAGFGQEVTMALRLLTLPGLGRLLLRPSRYAARRTERALFHDPALVTAERVGHTLAVAYRPYAARVVLETARGLGTVRGVHRRWRDELLAELTGLDLPTLVVWGDHDLILPPSHLVAAGTLLPHARTHLFANCGHLPQVECAEEFSELLREFWATAAGSSRPGRPAAPPPGTPVPPGPAG</sequence>
<dbReference type="InterPro" id="IPR000639">
    <property type="entry name" value="Epox_hydrolase-like"/>
</dbReference>
<feature type="region of interest" description="Disordered" evidence="1">
    <location>
        <begin position="282"/>
        <end position="304"/>
    </location>
</feature>
<dbReference type="Pfam" id="PF00561">
    <property type="entry name" value="Abhydrolase_1"/>
    <property type="match status" value="1"/>
</dbReference>
<dbReference type="InterPro" id="IPR000073">
    <property type="entry name" value="AB_hydrolase_1"/>
</dbReference>
<dbReference type="PANTHER" id="PTHR43689">
    <property type="entry name" value="HYDROLASE"/>
    <property type="match status" value="1"/>
</dbReference>
<dbReference type="OrthoDB" id="3371334at2"/>
<keyword evidence="3" id="KW-0378">Hydrolase</keyword>
<reference evidence="3 4" key="1">
    <citation type="submission" date="2019-02" db="EMBL/GenBank/DDBJ databases">
        <title>Jishengella sp. nov., isolated from a root of Zingiber montanum.</title>
        <authorList>
            <person name="Kuncharoen N."/>
            <person name="Kudo T."/>
            <person name="Masahiro Y."/>
            <person name="Ohkuma M."/>
            <person name="Tanasupawat S."/>
        </authorList>
    </citation>
    <scope>NUCLEOTIDE SEQUENCE [LARGE SCALE GENOMIC DNA]</scope>
    <source>
        <strain evidence="3 4">PLAI 1-1</strain>
    </source>
</reference>
<feature type="compositionally biased region" description="Pro residues" evidence="1">
    <location>
        <begin position="289"/>
        <end position="304"/>
    </location>
</feature>
<dbReference type="Gene3D" id="3.40.50.1820">
    <property type="entry name" value="alpha/beta hydrolase"/>
    <property type="match status" value="1"/>
</dbReference>
<gene>
    <name evidence="3" type="ORF">E0H26_00505</name>
</gene>
<evidence type="ECO:0000259" key="2">
    <source>
        <dbReference type="Pfam" id="PF00561"/>
    </source>
</evidence>
<dbReference type="RefSeq" id="WP_131299389.1">
    <property type="nucleotide sequence ID" value="NZ_SJJR01000001.1"/>
</dbReference>
<evidence type="ECO:0000313" key="4">
    <source>
        <dbReference type="Proteomes" id="UP000292274"/>
    </source>
</evidence>
<feature type="domain" description="AB hydrolase-1" evidence="2">
    <location>
        <begin position="26"/>
        <end position="264"/>
    </location>
</feature>